<keyword evidence="12 21" id="KW-1133">Transmembrane helix</keyword>
<proteinExistence type="inferred from homology"/>
<evidence type="ECO:0000256" key="2">
    <source>
        <dbReference type="ARBA" id="ARBA00004555"/>
    </source>
</evidence>
<evidence type="ECO:0000256" key="21">
    <source>
        <dbReference type="SAM" id="Phobius"/>
    </source>
</evidence>
<comment type="cofactor">
    <cofactor evidence="1">
        <name>Mn(2+)</name>
        <dbReference type="ChEBI" id="CHEBI:29035"/>
    </cofactor>
</comment>
<evidence type="ECO:0000256" key="20">
    <source>
        <dbReference type="SAM" id="Coils"/>
    </source>
</evidence>
<keyword evidence="8 21" id="KW-0812">Transmembrane</keyword>
<keyword evidence="14 21" id="KW-0472">Membrane</keyword>
<feature type="domain" description="Glycosyl transferase 64" evidence="23">
    <location>
        <begin position="717"/>
        <end position="959"/>
    </location>
</feature>
<accession>A0A811VCW3</accession>
<evidence type="ECO:0000256" key="5">
    <source>
        <dbReference type="ARBA" id="ARBA00010271"/>
    </source>
</evidence>
<evidence type="ECO:0000256" key="11">
    <source>
        <dbReference type="ARBA" id="ARBA00022968"/>
    </source>
</evidence>
<evidence type="ECO:0000256" key="6">
    <source>
        <dbReference type="ARBA" id="ARBA00022676"/>
    </source>
</evidence>
<dbReference type="PANTHER" id="PTHR48261:SF4">
    <property type="entry name" value="EXOSTOSIN LIKE GLYCOSYLTRANSFERASE 3"/>
    <property type="match status" value="1"/>
</dbReference>
<evidence type="ECO:0000313" key="24">
    <source>
        <dbReference type="EMBL" id="CAD7013087.1"/>
    </source>
</evidence>
<evidence type="ECO:0000256" key="7">
    <source>
        <dbReference type="ARBA" id="ARBA00022679"/>
    </source>
</evidence>
<keyword evidence="25" id="KW-1185">Reference proteome</keyword>
<keyword evidence="9" id="KW-0479">Metal-binding</keyword>
<organism evidence="24 25">
    <name type="scientific">Ceratitis capitata</name>
    <name type="common">Mediterranean fruit fly</name>
    <name type="synonym">Tephritis capitata</name>
    <dbReference type="NCBI Taxonomy" id="7213"/>
    <lineage>
        <taxon>Eukaryota</taxon>
        <taxon>Metazoa</taxon>
        <taxon>Ecdysozoa</taxon>
        <taxon>Arthropoda</taxon>
        <taxon>Hexapoda</taxon>
        <taxon>Insecta</taxon>
        <taxon>Pterygota</taxon>
        <taxon>Neoptera</taxon>
        <taxon>Endopterygota</taxon>
        <taxon>Diptera</taxon>
        <taxon>Brachycera</taxon>
        <taxon>Muscomorpha</taxon>
        <taxon>Tephritoidea</taxon>
        <taxon>Tephritidae</taxon>
        <taxon>Ceratitis</taxon>
        <taxon>Ceratitis</taxon>
    </lineage>
</organism>
<evidence type="ECO:0000256" key="8">
    <source>
        <dbReference type="ARBA" id="ARBA00022692"/>
    </source>
</evidence>
<evidence type="ECO:0000256" key="14">
    <source>
        <dbReference type="ARBA" id="ARBA00023136"/>
    </source>
</evidence>
<dbReference type="AlphaFoldDB" id="A0A811VCW3"/>
<keyword evidence="7" id="KW-0808">Transferase</keyword>
<dbReference type="EC" id="2.4.1.223" evidence="19"/>
<dbReference type="InterPro" id="IPR029044">
    <property type="entry name" value="Nucleotide-diphossugar_trans"/>
</dbReference>
<evidence type="ECO:0000313" key="25">
    <source>
        <dbReference type="Proteomes" id="UP000606786"/>
    </source>
</evidence>
<evidence type="ECO:0000256" key="13">
    <source>
        <dbReference type="ARBA" id="ARBA00023034"/>
    </source>
</evidence>
<keyword evidence="10" id="KW-0256">Endoplasmic reticulum</keyword>
<protein>
    <recommendedName>
        <fullName evidence="19">glucuronosyl-galactosyl-proteoglycan 4-alpha-N-acetylglucosaminyltransferase</fullName>
        <ecNumber evidence="19">2.4.1.223</ecNumber>
    </recommendedName>
</protein>
<dbReference type="GO" id="GO:0005789">
    <property type="term" value="C:endoplasmic reticulum membrane"/>
    <property type="evidence" value="ECO:0007669"/>
    <property type="project" value="UniProtKB-SubCell"/>
</dbReference>
<dbReference type="GO" id="GO:0015012">
    <property type="term" value="P:heparan sulfate proteoglycan biosynthetic process"/>
    <property type="evidence" value="ECO:0007669"/>
    <property type="project" value="UniProtKB-ARBA"/>
</dbReference>
<feature type="transmembrane region" description="Helical" evidence="21">
    <location>
        <begin position="56"/>
        <end position="73"/>
    </location>
</feature>
<comment type="subcellular location">
    <subcellularLocation>
        <location evidence="3">Endoplasmic reticulum membrane</location>
        <topology evidence="3">Single-pass type II membrane protein</topology>
    </subcellularLocation>
    <subcellularLocation>
        <location evidence="2">Golgi apparatus</location>
    </subcellularLocation>
</comment>
<dbReference type="Pfam" id="PF09258">
    <property type="entry name" value="Glyco_transf_64"/>
    <property type="match status" value="1"/>
</dbReference>
<comment type="similarity">
    <text evidence="5">Belongs to the glycosyltransferase 47 family.</text>
</comment>
<dbReference type="FunFam" id="3.90.550.10:FF:000033">
    <property type="entry name" value="Exostosin-like glycosyltransferase 3"/>
    <property type="match status" value="1"/>
</dbReference>
<keyword evidence="17" id="KW-0464">Manganese</keyword>
<name>A0A811VCW3_CERCA</name>
<evidence type="ECO:0000256" key="15">
    <source>
        <dbReference type="ARBA" id="ARBA00023157"/>
    </source>
</evidence>
<dbReference type="PANTHER" id="PTHR48261">
    <property type="entry name" value="ACETYLGLUCOSAMINYLTRANSFERASE"/>
    <property type="match status" value="1"/>
</dbReference>
<comment type="caution">
    <text evidence="24">The sequence shown here is derived from an EMBL/GenBank/DDBJ whole genome shotgun (WGS) entry which is preliminary data.</text>
</comment>
<comment type="catalytic activity">
    <reaction evidence="18">
        <text>3-O-(beta-D-GlcA-(1-&gt;3)-beta-D-Gal-(1-&gt;3)-beta-D-Gal-(1-&gt;4)-beta-D-Xyl)-L-seryl-[protein] + UDP-N-acetyl-alpha-D-glucosamine = 3-O-(alpha-D-GlcNAc-(1-&gt;4)-beta-D-GlcA-(1-&gt;3)-beta-D-Gal-(1-&gt;3)-beta-D-Gal-(1-&gt;4)-beta-D-Xyl)-L-seryl-[protein] + UDP + H(+)</text>
        <dbReference type="Rhea" id="RHEA:16221"/>
        <dbReference type="Rhea" id="RHEA-COMP:12573"/>
        <dbReference type="Rhea" id="RHEA-COMP:12574"/>
        <dbReference type="ChEBI" id="CHEBI:15378"/>
        <dbReference type="ChEBI" id="CHEBI:57705"/>
        <dbReference type="ChEBI" id="CHEBI:58223"/>
        <dbReference type="ChEBI" id="CHEBI:132093"/>
        <dbReference type="ChEBI" id="CHEBI:132104"/>
        <dbReference type="EC" id="2.4.1.223"/>
    </reaction>
</comment>
<comment type="pathway">
    <text evidence="4">Glycan metabolism; heparan sulfate biosynthesis.</text>
</comment>
<evidence type="ECO:0000256" key="4">
    <source>
        <dbReference type="ARBA" id="ARBA00005093"/>
    </source>
</evidence>
<evidence type="ECO:0000256" key="12">
    <source>
        <dbReference type="ARBA" id="ARBA00022989"/>
    </source>
</evidence>
<feature type="coiled-coil region" evidence="20">
    <location>
        <begin position="122"/>
        <end position="184"/>
    </location>
</feature>
<dbReference type="SUPFAM" id="SSF53448">
    <property type="entry name" value="Nucleotide-diphospho-sugar transferases"/>
    <property type="match status" value="1"/>
</dbReference>
<evidence type="ECO:0000256" key="1">
    <source>
        <dbReference type="ARBA" id="ARBA00001936"/>
    </source>
</evidence>
<keyword evidence="6" id="KW-0328">Glycosyltransferase</keyword>
<dbReference type="InterPro" id="IPR015338">
    <property type="entry name" value="GT64_dom"/>
</dbReference>
<reference evidence="24" key="1">
    <citation type="submission" date="2020-11" db="EMBL/GenBank/DDBJ databases">
        <authorList>
            <person name="Whitehead M."/>
        </authorList>
    </citation>
    <scope>NUCLEOTIDE SEQUENCE</scope>
    <source>
        <strain evidence="24">EGII</strain>
    </source>
</reference>
<dbReference type="InterPro" id="IPR004263">
    <property type="entry name" value="Exostosin"/>
</dbReference>
<keyword evidence="13" id="KW-0333">Golgi apparatus</keyword>
<dbReference type="Proteomes" id="UP000606786">
    <property type="component" value="Unassembled WGS sequence"/>
</dbReference>
<dbReference type="GO" id="GO:0001888">
    <property type="term" value="F:glucuronyl-galactosyl-proteoglycan 4-alpha-N-acetylglucosaminyltransferase activity"/>
    <property type="evidence" value="ECO:0007669"/>
    <property type="project" value="UniProtKB-EC"/>
</dbReference>
<feature type="domain" description="Exostosin GT47" evidence="22">
    <location>
        <begin position="227"/>
        <end position="554"/>
    </location>
</feature>
<keyword evidence="11" id="KW-0735">Signal-anchor</keyword>
<dbReference type="KEGG" id="ccat:101461942"/>
<evidence type="ECO:0000256" key="10">
    <source>
        <dbReference type="ARBA" id="ARBA00022824"/>
    </source>
</evidence>
<gene>
    <name evidence="24" type="ORF">CCAP1982_LOCUS21162</name>
</gene>
<dbReference type="OrthoDB" id="5954868at2759"/>
<evidence type="ECO:0000259" key="22">
    <source>
        <dbReference type="Pfam" id="PF03016"/>
    </source>
</evidence>
<evidence type="ECO:0000256" key="9">
    <source>
        <dbReference type="ARBA" id="ARBA00022723"/>
    </source>
</evidence>
<dbReference type="Pfam" id="PF03016">
    <property type="entry name" value="Exostosin_GT47"/>
    <property type="match status" value="1"/>
</dbReference>
<evidence type="ECO:0000256" key="18">
    <source>
        <dbReference type="ARBA" id="ARBA00050948"/>
    </source>
</evidence>
<dbReference type="InterPro" id="IPR040911">
    <property type="entry name" value="Exostosin_GT47"/>
</dbReference>
<sequence length="974" mass="112071">MSKLNLESPNNYTSLSNNLLYAGSRCPGGSACSGVGNGVSGGTNNMNFTWFRFPRLYKLLVPILLILVLWPLFAHRSLLNSNNDVAFTDVHRSRPLLDAYEDFSSMRASDLKMRIEEMLRIKSTVSIELRELESRRQKLQSDIGKYNNKIEDLKQELLREQTELERLKISVEQAQVAQREAIQRNTPDLALPRTLYPNTLPRKMPTTSFEVTCEMHNCFDHSRCSLTSGFPVYLYDPDLNNVLRAGYDIDGFLKTTIKQTLGYNAHIVPDAKIACIFLVLVGEALLENELMKNNRYRVEEEEHKVALEPSMEQLPIDVQKLYRLPFWGGDGRNHVLLNLARRDLHSSRTNAFIHQNTMRAIIVQSTFEQYQFRPNYDLIVPPILGPPGGDVWQECALMVPARRSYLLSFQGELRPVNKTVQLHPLDDFILDHLAEMSKGSTQDRFLLQFHCIPATEQSYEEDFMDWSLCGTDSSRKTVLKESTFALILPPLEKRISSSLMLARLYEALRSGSIPVILGADEVRLPYAETIDWRRLALLLPKARITELHFLLRAIQDVDLLQMRRQGRLIWERYLSSVQATVDTIIASLRDRLGIPPRPVLPIIAQNVFNNTFIPLKSDPPVGLDTEPEESLGPIEPPYPSPAFRRNYTILRMQSGEAWNVWVDPFYMYPQLPFDPVLPAEAKFLGSHMGFRPIGKGSGGAGKEFSEALGGNYPREQFTIVILTYEREQVLMDSLGRLYGLPYLHKVVVVWNSPKPPLDDLRWPDIGVPVAVVRAPRNSLNNRFLPFDVIETEAVLSVDDDAHLRHDEILFGFRVWREHRDRVVGFPGRFLAWDLNSNRNWNYNSNYSCELSMVLTGAAFIHKYYMYFYTYHLPQAIRDKVDEYMNCEDIAMNFLVSHITRKPPVKVTSRWTFRCPGCPVSLSEDDTHFQERHKCINFFAQVFGYTPLLNTQYRADSILFKTRIPHDKQKCFKYI</sequence>
<keyword evidence="15" id="KW-1015">Disulfide bond</keyword>
<evidence type="ECO:0000259" key="23">
    <source>
        <dbReference type="Pfam" id="PF09258"/>
    </source>
</evidence>
<dbReference type="GO" id="GO:0005794">
    <property type="term" value="C:Golgi apparatus"/>
    <property type="evidence" value="ECO:0007669"/>
    <property type="project" value="UniProtKB-SubCell"/>
</dbReference>
<evidence type="ECO:0000256" key="3">
    <source>
        <dbReference type="ARBA" id="ARBA00004648"/>
    </source>
</evidence>
<evidence type="ECO:0000256" key="19">
    <source>
        <dbReference type="ARBA" id="ARBA00066812"/>
    </source>
</evidence>
<evidence type="ECO:0000256" key="17">
    <source>
        <dbReference type="ARBA" id="ARBA00023211"/>
    </source>
</evidence>
<dbReference type="Gene3D" id="3.90.550.10">
    <property type="entry name" value="Spore Coat Polysaccharide Biosynthesis Protein SpsA, Chain A"/>
    <property type="match status" value="1"/>
</dbReference>
<dbReference type="EMBL" id="CAJHJT010000056">
    <property type="protein sequence ID" value="CAD7013087.1"/>
    <property type="molecule type" value="Genomic_DNA"/>
</dbReference>
<keyword evidence="16" id="KW-0325">Glycoprotein</keyword>
<keyword evidence="20" id="KW-0175">Coiled coil</keyword>
<evidence type="ECO:0000256" key="16">
    <source>
        <dbReference type="ARBA" id="ARBA00023180"/>
    </source>
</evidence>
<dbReference type="GO" id="GO:0046872">
    <property type="term" value="F:metal ion binding"/>
    <property type="evidence" value="ECO:0007669"/>
    <property type="project" value="UniProtKB-KW"/>
</dbReference>